<dbReference type="PANTHER" id="PTHR43085:SF15">
    <property type="entry name" value="2-DEHYDRO-3-DEOXYGLUCONOKINASE"/>
    <property type="match status" value="1"/>
</dbReference>
<feature type="domain" description="Carbohydrate kinase PfkB" evidence="4">
    <location>
        <begin position="3"/>
        <end position="299"/>
    </location>
</feature>
<dbReference type="GO" id="GO:0019698">
    <property type="term" value="P:D-galacturonate catabolic process"/>
    <property type="evidence" value="ECO:0007669"/>
    <property type="project" value="TreeGrafter"/>
</dbReference>
<proteinExistence type="inferred from homology"/>
<name>A0AA42B6A5_9GAMM</name>
<organism evidence="5 6">
    <name type="scientific">Echinimonas agarilytica</name>
    <dbReference type="NCBI Taxonomy" id="1215918"/>
    <lineage>
        <taxon>Bacteria</taxon>
        <taxon>Pseudomonadati</taxon>
        <taxon>Pseudomonadota</taxon>
        <taxon>Gammaproteobacteria</taxon>
        <taxon>Alteromonadales</taxon>
        <taxon>Echinimonadaceae</taxon>
        <taxon>Echinimonas</taxon>
    </lineage>
</organism>
<evidence type="ECO:0000313" key="5">
    <source>
        <dbReference type="EMBL" id="MCM2678565.1"/>
    </source>
</evidence>
<keyword evidence="6" id="KW-1185">Reference proteome</keyword>
<evidence type="ECO:0000256" key="1">
    <source>
        <dbReference type="ARBA" id="ARBA00010688"/>
    </source>
</evidence>
<dbReference type="InterPro" id="IPR011611">
    <property type="entry name" value="PfkB_dom"/>
</dbReference>
<evidence type="ECO:0000259" key="4">
    <source>
        <dbReference type="Pfam" id="PF00294"/>
    </source>
</evidence>
<dbReference type="EMBL" id="JAMQGP010000001">
    <property type="protein sequence ID" value="MCM2678565.1"/>
    <property type="molecule type" value="Genomic_DNA"/>
</dbReference>
<dbReference type="PANTHER" id="PTHR43085">
    <property type="entry name" value="HEXOKINASE FAMILY MEMBER"/>
    <property type="match status" value="1"/>
</dbReference>
<accession>A0AA42B6A5</accession>
<dbReference type="Gene3D" id="3.40.1190.20">
    <property type="match status" value="1"/>
</dbReference>
<keyword evidence="2" id="KW-0808">Transferase</keyword>
<reference evidence="5 6" key="1">
    <citation type="journal article" date="2013" name="Antonie Van Leeuwenhoek">
        <title>Echinimonas agarilytica gen. nov., sp. nov., a new gammaproteobacterium isolated from the sea urchin Strongylocentrotus intermedius.</title>
        <authorList>
            <person name="Nedashkovskaya O.I."/>
            <person name="Stenkova A.M."/>
            <person name="Zhukova N.V."/>
            <person name="Van Trappen S."/>
            <person name="Lee J.S."/>
            <person name="Kim S.B."/>
        </authorList>
    </citation>
    <scope>NUCLEOTIDE SEQUENCE [LARGE SCALE GENOMIC DNA]</scope>
    <source>
        <strain evidence="5 6">KMM 6351</strain>
    </source>
</reference>
<protein>
    <submittedName>
        <fullName evidence="5">Sugar kinase</fullName>
    </submittedName>
</protein>
<evidence type="ECO:0000313" key="6">
    <source>
        <dbReference type="Proteomes" id="UP001165393"/>
    </source>
</evidence>
<dbReference type="Proteomes" id="UP001165393">
    <property type="component" value="Unassembled WGS sequence"/>
</dbReference>
<dbReference type="InterPro" id="IPR029056">
    <property type="entry name" value="Ribokinase-like"/>
</dbReference>
<dbReference type="Pfam" id="PF00294">
    <property type="entry name" value="PfkB"/>
    <property type="match status" value="1"/>
</dbReference>
<dbReference type="InterPro" id="IPR050306">
    <property type="entry name" value="PfkB_Carbo_kinase"/>
</dbReference>
<dbReference type="InterPro" id="IPR002173">
    <property type="entry name" value="Carboh/pur_kinase_PfkB_CS"/>
</dbReference>
<comment type="caution">
    <text evidence="5">The sequence shown here is derived from an EMBL/GenBank/DDBJ whole genome shotgun (WGS) entry which is preliminary data.</text>
</comment>
<dbReference type="SUPFAM" id="SSF53613">
    <property type="entry name" value="Ribokinase-like"/>
    <property type="match status" value="1"/>
</dbReference>
<dbReference type="GO" id="GO:0005829">
    <property type="term" value="C:cytosol"/>
    <property type="evidence" value="ECO:0007669"/>
    <property type="project" value="TreeGrafter"/>
</dbReference>
<dbReference type="GO" id="GO:0042840">
    <property type="term" value="P:D-glucuronate catabolic process"/>
    <property type="evidence" value="ECO:0007669"/>
    <property type="project" value="TreeGrafter"/>
</dbReference>
<evidence type="ECO:0000256" key="2">
    <source>
        <dbReference type="ARBA" id="ARBA00022679"/>
    </source>
</evidence>
<dbReference type="GO" id="GO:0006974">
    <property type="term" value="P:DNA damage response"/>
    <property type="evidence" value="ECO:0007669"/>
    <property type="project" value="TreeGrafter"/>
</dbReference>
<dbReference type="CDD" id="cd01166">
    <property type="entry name" value="KdgK"/>
    <property type="match status" value="1"/>
</dbReference>
<dbReference type="PROSITE" id="PS00584">
    <property type="entry name" value="PFKB_KINASES_2"/>
    <property type="match status" value="1"/>
</dbReference>
<gene>
    <name evidence="5" type="ORF">NAF29_02625</name>
</gene>
<dbReference type="GO" id="GO:0008673">
    <property type="term" value="F:2-dehydro-3-deoxygluconokinase activity"/>
    <property type="evidence" value="ECO:0007669"/>
    <property type="project" value="TreeGrafter"/>
</dbReference>
<keyword evidence="3 5" id="KW-0418">Kinase</keyword>
<sequence>MRRIYLLGECMVELSQTSGGLLKQSYAGDAYNTAVYLKRMFSEVQVNFFTTVGEDQLSDNMVTSFESEQIGTDLVFRAKDKAPGLYMIDTDDDGERSFTYWRECSAARQAMQFVTAEVVGQLCMGDVFFFSGISLAVIEPNDREIFWLLMRKLKDTGVKIAFDPNYRARMWKDKTEAKIQFERAFRMADLVLPGIEDFTQLYGFDDLSSIKKFCGAHGIDELIIKNGAKSVYCMSEQQVQEIEISPVSGVVDTTSAGDSFNGGYMGARLQGLSIADSVAVGATVAGFVILHPGAIVPNQTFTKFNEQIIQPALLNMAETCQ</sequence>
<dbReference type="AlphaFoldDB" id="A0AA42B6A5"/>
<dbReference type="RefSeq" id="WP_251259928.1">
    <property type="nucleotide sequence ID" value="NZ_JAMQGP010000001.1"/>
</dbReference>
<evidence type="ECO:0000256" key="3">
    <source>
        <dbReference type="ARBA" id="ARBA00022777"/>
    </source>
</evidence>
<comment type="similarity">
    <text evidence="1">Belongs to the carbohydrate kinase PfkB family.</text>
</comment>